<dbReference type="GO" id="GO:0005634">
    <property type="term" value="C:nucleus"/>
    <property type="evidence" value="ECO:0007669"/>
    <property type="project" value="TreeGrafter"/>
</dbReference>
<feature type="compositionally biased region" description="Acidic residues" evidence="1">
    <location>
        <begin position="708"/>
        <end position="722"/>
    </location>
</feature>
<evidence type="ECO:0000313" key="2">
    <source>
        <dbReference type="EMBL" id="EJK49519.1"/>
    </source>
</evidence>
<organism evidence="2 3">
    <name type="scientific">Thalassiosira oceanica</name>
    <name type="common">Marine diatom</name>
    <dbReference type="NCBI Taxonomy" id="159749"/>
    <lineage>
        <taxon>Eukaryota</taxon>
        <taxon>Sar</taxon>
        <taxon>Stramenopiles</taxon>
        <taxon>Ochrophyta</taxon>
        <taxon>Bacillariophyta</taxon>
        <taxon>Coscinodiscophyceae</taxon>
        <taxon>Thalassiosirophycidae</taxon>
        <taxon>Thalassiosirales</taxon>
        <taxon>Thalassiosiraceae</taxon>
        <taxon>Thalassiosira</taxon>
    </lineage>
</organism>
<protein>
    <recommendedName>
        <fullName evidence="4">G patch domain-containing protein</fullName>
    </recommendedName>
</protein>
<dbReference type="OMA" id="EHSWFAR"/>
<name>K0RB23_THAOC</name>
<dbReference type="PANTHER" id="PTHR13384">
    <property type="entry name" value="G PATCH DOMAIN-CONTAINING PROTEIN 1"/>
    <property type="match status" value="1"/>
</dbReference>
<sequence length="780" mass="86404">MSSSGDELQQARPRIAFTKSRGTTKTRNAATSARRRKNRSLCRAVGDGSAESHQDGSKDEHSWFARKAATWTDNEIKSHLTSGGATQGGKSLAFVGDSILGEQEAPGIRKIRKAKLSMFAWQDEEECDGGAGRMMAAPTVEDIMDERDKVELMAPVKTGSQYRDVGAGVDSSTNDDKQRKNSALSELAHISGVRFDGGSAPTSSNESIGWRLLRVWGYRARFGVAFVPMAGATSKRRDEELDCLEMADKVGTLQSKWLKQKRLRRIQLPSIKGTGEKSNLAIPPPKTNRHSMDFDAFKNAPEFRAFHERRRALAQRRGRAMEEDEPGKSTKYFTDNVRDERWGDANTTNGRGRNDPKSSGGNDHSHYATERYRDFIGTKASSGFALDDADDTFEGDDQASSFPAGKGTRGDMSQYNLEIESPVASEDEQDDGNLFGRALVSNRGPAADNSSKSDADAWGAWGMGDSESTRTRTLTTMDGRTPLTGFVVVGRNSSDDVKSSESARKKRWRGPVVPSGYILKRHVFPAEVDDTLPPARKPSEAKKSAAKVPAVLPQLAKRSSKMLTKTGEELNFHEVKRSMQNRFVTSTGDSGEARQPENEQASIGPRNLDEEEWIDVTVSSFLPSRLLCKRWGVPVPTGASSSAGDAQTSKFKSSEDDFFRQTIYEPRLADRKQRGAAPGNEDLHFNLEGEKHEPPSRPSEDVFREIFDVESSDMEISDDEAESCSVLPPEPDLPNPFVDLHVDPPAQRDRSESSGESSSHEERRRRKKKKSKKKQKRRRR</sequence>
<dbReference type="eggNOG" id="ENOG502RUMX">
    <property type="taxonomic scope" value="Eukaryota"/>
</dbReference>
<feature type="compositionally biased region" description="Basic and acidic residues" evidence="1">
    <location>
        <begin position="740"/>
        <end position="762"/>
    </location>
</feature>
<dbReference type="AlphaFoldDB" id="K0RB23"/>
<dbReference type="EMBL" id="AGNL01044701">
    <property type="protein sequence ID" value="EJK49519.1"/>
    <property type="molecule type" value="Genomic_DNA"/>
</dbReference>
<dbReference type="PANTHER" id="PTHR13384:SF19">
    <property type="entry name" value="G PATCH DOMAIN-CONTAINING PROTEIN 1"/>
    <property type="match status" value="1"/>
</dbReference>
<feature type="compositionally biased region" description="Polar residues" evidence="1">
    <location>
        <begin position="345"/>
        <end position="362"/>
    </location>
</feature>
<feature type="region of interest" description="Disordered" evidence="1">
    <location>
        <begin position="636"/>
        <end position="780"/>
    </location>
</feature>
<proteinExistence type="predicted"/>
<evidence type="ECO:0008006" key="4">
    <source>
        <dbReference type="Google" id="ProtNLM"/>
    </source>
</evidence>
<evidence type="ECO:0000256" key="1">
    <source>
        <dbReference type="SAM" id="MobiDB-lite"/>
    </source>
</evidence>
<feature type="compositionally biased region" description="Basic and acidic residues" evidence="1">
    <location>
        <begin position="681"/>
        <end position="707"/>
    </location>
</feature>
<dbReference type="GO" id="GO:0003723">
    <property type="term" value="F:RNA binding"/>
    <property type="evidence" value="ECO:0007669"/>
    <property type="project" value="TreeGrafter"/>
</dbReference>
<reference evidence="2 3" key="1">
    <citation type="journal article" date="2012" name="Genome Biol.">
        <title>Genome and low-iron response of an oceanic diatom adapted to chronic iron limitation.</title>
        <authorList>
            <person name="Lommer M."/>
            <person name="Specht M."/>
            <person name="Roy A.S."/>
            <person name="Kraemer L."/>
            <person name="Andreson R."/>
            <person name="Gutowska M.A."/>
            <person name="Wolf J."/>
            <person name="Bergner S.V."/>
            <person name="Schilhabel M.B."/>
            <person name="Klostermeier U.C."/>
            <person name="Beiko R.G."/>
            <person name="Rosenstiel P."/>
            <person name="Hippler M."/>
            <person name="Laroche J."/>
        </authorList>
    </citation>
    <scope>NUCLEOTIDE SEQUENCE [LARGE SCALE GENOMIC DNA]</scope>
    <source>
        <strain evidence="2 3">CCMP1005</strain>
    </source>
</reference>
<feature type="compositionally biased region" description="Basic residues" evidence="1">
    <location>
        <begin position="763"/>
        <end position="780"/>
    </location>
</feature>
<dbReference type="OrthoDB" id="10581255at2759"/>
<feature type="region of interest" description="Disordered" evidence="1">
    <location>
        <begin position="316"/>
        <end position="366"/>
    </location>
</feature>
<feature type="region of interest" description="Disordered" evidence="1">
    <location>
        <begin position="529"/>
        <end position="548"/>
    </location>
</feature>
<gene>
    <name evidence="2" type="ORF">THAOC_31598</name>
</gene>
<comment type="caution">
    <text evidence="2">The sequence shown here is derived from an EMBL/GenBank/DDBJ whole genome shotgun (WGS) entry which is preliminary data.</text>
</comment>
<feature type="compositionally biased region" description="Polar residues" evidence="1">
    <location>
        <begin position="20"/>
        <end position="31"/>
    </location>
</feature>
<evidence type="ECO:0000313" key="3">
    <source>
        <dbReference type="Proteomes" id="UP000266841"/>
    </source>
</evidence>
<dbReference type="Proteomes" id="UP000266841">
    <property type="component" value="Unassembled WGS sequence"/>
</dbReference>
<feature type="compositionally biased region" description="Basic and acidic residues" evidence="1">
    <location>
        <begin position="50"/>
        <end position="61"/>
    </location>
</feature>
<accession>K0RB23</accession>
<feature type="region of interest" description="Disordered" evidence="1">
    <location>
        <begin position="163"/>
        <end position="182"/>
    </location>
</feature>
<feature type="region of interest" description="Disordered" evidence="1">
    <location>
        <begin position="585"/>
        <end position="607"/>
    </location>
</feature>
<feature type="region of interest" description="Disordered" evidence="1">
    <location>
        <begin position="1"/>
        <end position="61"/>
    </location>
</feature>
<keyword evidence="3" id="KW-1185">Reference proteome</keyword>
<feature type="region of interest" description="Disordered" evidence="1">
    <location>
        <begin position="389"/>
        <end position="412"/>
    </location>
</feature>
<feature type="compositionally biased region" description="Polar residues" evidence="1">
    <location>
        <begin position="638"/>
        <end position="651"/>
    </location>
</feature>